<name>W9VK47_9EURO</name>
<dbReference type="Gene3D" id="3.30.43.10">
    <property type="entry name" value="Uridine Diphospho-n-acetylenolpyruvylglucosamine Reductase, domain 2"/>
    <property type="match status" value="1"/>
</dbReference>
<dbReference type="GeneID" id="19198062"/>
<keyword evidence="2" id="KW-0274">FAD</keyword>
<dbReference type="InterPro" id="IPR016171">
    <property type="entry name" value="Vanillyl_alc_oxidase_C-sub2"/>
</dbReference>
<dbReference type="EMBL" id="AMGX01000048">
    <property type="protein sequence ID" value="EXJ53390.1"/>
    <property type="molecule type" value="Genomic_DNA"/>
</dbReference>
<dbReference type="Pfam" id="PF01565">
    <property type="entry name" value="FAD_binding_4"/>
    <property type="match status" value="1"/>
</dbReference>
<proteinExistence type="predicted"/>
<dbReference type="InterPro" id="IPR016164">
    <property type="entry name" value="FAD-linked_Oxase-like_C"/>
</dbReference>
<feature type="domain" description="FAD-binding PCMH-type" evidence="3">
    <location>
        <begin position="81"/>
        <end position="267"/>
    </location>
</feature>
<dbReference type="InterPro" id="IPR016166">
    <property type="entry name" value="FAD-bd_PCMH"/>
</dbReference>
<dbReference type="GO" id="GO:0004458">
    <property type="term" value="F:D-lactate dehydrogenase (cytochrome) activity"/>
    <property type="evidence" value="ECO:0007669"/>
    <property type="project" value="TreeGrafter"/>
</dbReference>
<dbReference type="eggNOG" id="KOG1231">
    <property type="taxonomic scope" value="Eukaryota"/>
</dbReference>
<gene>
    <name evidence="4" type="ORF">A1O5_13379</name>
</gene>
<accession>W9VK47</accession>
<dbReference type="PANTHER" id="PTHR11748">
    <property type="entry name" value="D-LACTATE DEHYDROGENASE"/>
    <property type="match status" value="1"/>
</dbReference>
<dbReference type="InterPro" id="IPR016167">
    <property type="entry name" value="FAD-bd_PCMH_sub1"/>
</dbReference>
<dbReference type="InterPro" id="IPR006094">
    <property type="entry name" value="Oxid_FAD_bind_N"/>
</dbReference>
<dbReference type="GO" id="GO:0008720">
    <property type="term" value="F:D-lactate dehydrogenase (NAD+) activity"/>
    <property type="evidence" value="ECO:0007669"/>
    <property type="project" value="TreeGrafter"/>
</dbReference>
<evidence type="ECO:0000313" key="4">
    <source>
        <dbReference type="EMBL" id="EXJ53390.1"/>
    </source>
</evidence>
<evidence type="ECO:0000256" key="2">
    <source>
        <dbReference type="ARBA" id="ARBA00022827"/>
    </source>
</evidence>
<reference evidence="4 5" key="1">
    <citation type="submission" date="2013-03" db="EMBL/GenBank/DDBJ databases">
        <title>The Genome Sequence of Cladophialophora psammophila CBS 110553.</title>
        <authorList>
            <consortium name="The Broad Institute Genomics Platform"/>
            <person name="Cuomo C."/>
            <person name="de Hoog S."/>
            <person name="Gorbushina A."/>
            <person name="Walker B."/>
            <person name="Young S.K."/>
            <person name="Zeng Q."/>
            <person name="Gargeya S."/>
            <person name="Fitzgerald M."/>
            <person name="Haas B."/>
            <person name="Abouelleil A."/>
            <person name="Allen A.W."/>
            <person name="Alvarado L."/>
            <person name="Arachchi H.M."/>
            <person name="Berlin A.M."/>
            <person name="Chapman S.B."/>
            <person name="Gainer-Dewar J."/>
            <person name="Goldberg J."/>
            <person name="Griggs A."/>
            <person name="Gujja S."/>
            <person name="Hansen M."/>
            <person name="Howarth C."/>
            <person name="Imamovic A."/>
            <person name="Ireland A."/>
            <person name="Larimer J."/>
            <person name="McCowan C."/>
            <person name="Murphy C."/>
            <person name="Pearson M."/>
            <person name="Poon T.W."/>
            <person name="Priest M."/>
            <person name="Roberts A."/>
            <person name="Saif S."/>
            <person name="Shea T."/>
            <person name="Sisk P."/>
            <person name="Sykes S."/>
            <person name="Wortman J."/>
            <person name="Nusbaum C."/>
            <person name="Birren B."/>
        </authorList>
    </citation>
    <scope>NUCLEOTIDE SEQUENCE [LARGE SCALE GENOMIC DNA]</scope>
    <source>
        <strain evidence="4 5">CBS 110553</strain>
    </source>
</reference>
<dbReference type="AlphaFoldDB" id="W9VK47"/>
<dbReference type="Gene3D" id="3.30.465.10">
    <property type="match status" value="1"/>
</dbReference>
<dbReference type="STRING" id="1182543.W9VK47"/>
<keyword evidence="1" id="KW-0285">Flavoprotein</keyword>
<dbReference type="Proteomes" id="UP000019471">
    <property type="component" value="Unassembled WGS sequence"/>
</dbReference>
<protein>
    <recommendedName>
        <fullName evidence="3">FAD-binding PCMH-type domain-containing protein</fullName>
    </recommendedName>
</protein>
<sequence>MDTPKEQIFYSDPEIQLKHSDLFRKSTRLELLEVLPPKVNKQDFGRALSAFRDILGHDAVHTGAALIDYIDPFELWEDSDQRHVPSAAICPRSVKDIQGILKIANQYKIPLWTISRGKNLGYGGPSPRLSGSVVLDLHNMQKIIEVNDQLAYCVVEPGVTFFDLYHHCRRHKLKVWPSAPSLGWGSVTGNALDRGFGYTRHGDHHNQICGMEVVLPNGELIRTGQFAISNAAAAHLSKSNFGPSIDGLFLQSNLGVVTKIGLWMTPQPQAFMSCSLEVDEDKDIATMVDALSELKRQDVIQNSPIVRNIVAWSSSAGPRKSYYKGAGAMPPDVLKQVQKTLRTGYWMCKFAFYGPKNLVEERFKATQSVVEQRAPTARLNGDLHVGKNGEGVDAAALPAAQGGGGMAGVPDLWTLGVWNYRAADNPSGIGGHCDFSPTLPANGREVVDWYLAAKAITTAEGFDAYVGGALYERTFVMIHMFLYDKTDPSHRDRLDRVMEKLFQEAKRRGLSKYRSHLNHMDRVQDMYDFNNYAYRRFVENLKDQLDTNGILSPGKNGIWPEHLRVLGYGKDKDPKVAVKL</sequence>
<dbReference type="GO" id="GO:0005739">
    <property type="term" value="C:mitochondrion"/>
    <property type="evidence" value="ECO:0007669"/>
    <property type="project" value="TreeGrafter"/>
</dbReference>
<dbReference type="OrthoDB" id="5332616at2759"/>
<dbReference type="GO" id="GO:1903457">
    <property type="term" value="P:lactate catabolic process"/>
    <property type="evidence" value="ECO:0007669"/>
    <property type="project" value="TreeGrafter"/>
</dbReference>
<dbReference type="InterPro" id="IPR016170">
    <property type="entry name" value="Cytok_DH_C_sf"/>
</dbReference>
<dbReference type="SUPFAM" id="SSF56176">
    <property type="entry name" value="FAD-binding/transporter-associated domain-like"/>
    <property type="match status" value="1"/>
</dbReference>
<keyword evidence="5" id="KW-1185">Reference proteome</keyword>
<dbReference type="InterPro" id="IPR016169">
    <property type="entry name" value="FAD-bd_PCMH_sub2"/>
</dbReference>
<dbReference type="InterPro" id="IPR036318">
    <property type="entry name" value="FAD-bd_PCMH-like_sf"/>
</dbReference>
<evidence type="ECO:0000313" key="5">
    <source>
        <dbReference type="Proteomes" id="UP000019471"/>
    </source>
</evidence>
<dbReference type="PROSITE" id="PS51387">
    <property type="entry name" value="FAD_PCMH"/>
    <property type="match status" value="1"/>
</dbReference>
<dbReference type="HOGENOM" id="CLU_024402_0_1_1"/>
<dbReference type="Gene3D" id="3.40.462.10">
    <property type="entry name" value="FAD-linked oxidases, C-terminal domain"/>
    <property type="match status" value="1"/>
</dbReference>
<comment type="caution">
    <text evidence="4">The sequence shown here is derived from an EMBL/GenBank/DDBJ whole genome shotgun (WGS) entry which is preliminary data.</text>
</comment>
<dbReference type="GO" id="GO:0071949">
    <property type="term" value="F:FAD binding"/>
    <property type="evidence" value="ECO:0007669"/>
    <property type="project" value="InterPro"/>
</dbReference>
<dbReference type="RefSeq" id="XP_007752135.1">
    <property type="nucleotide sequence ID" value="XM_007753945.1"/>
</dbReference>
<evidence type="ECO:0000256" key="1">
    <source>
        <dbReference type="ARBA" id="ARBA00022630"/>
    </source>
</evidence>
<dbReference type="PANTHER" id="PTHR11748:SF114">
    <property type="entry name" value="ARYL-ALCOHOL OXIDASE VANILLYL-ALCOHOL OXIDASE (AFU_ORTHOLOGUE AFUA_3G09500)-RELATED"/>
    <property type="match status" value="1"/>
</dbReference>
<dbReference type="SUPFAM" id="SSF55103">
    <property type="entry name" value="FAD-linked oxidases, C-terminal domain"/>
    <property type="match status" value="1"/>
</dbReference>
<evidence type="ECO:0000259" key="3">
    <source>
        <dbReference type="PROSITE" id="PS51387"/>
    </source>
</evidence>
<organism evidence="4 5">
    <name type="scientific">Cladophialophora psammophila CBS 110553</name>
    <dbReference type="NCBI Taxonomy" id="1182543"/>
    <lineage>
        <taxon>Eukaryota</taxon>
        <taxon>Fungi</taxon>
        <taxon>Dikarya</taxon>
        <taxon>Ascomycota</taxon>
        <taxon>Pezizomycotina</taxon>
        <taxon>Eurotiomycetes</taxon>
        <taxon>Chaetothyriomycetidae</taxon>
        <taxon>Chaetothyriales</taxon>
        <taxon>Herpotrichiellaceae</taxon>
        <taxon>Cladophialophora</taxon>
    </lineage>
</organism>
<dbReference type="Gene3D" id="1.10.45.10">
    <property type="entry name" value="Vanillyl-alcohol Oxidase, Chain A, domain 4"/>
    <property type="match status" value="1"/>
</dbReference>